<dbReference type="PANTHER" id="PTHR41317">
    <property type="entry name" value="PD-(D_E)XK NUCLEASE FAMILY TRANSPOSASE"/>
    <property type="match status" value="1"/>
</dbReference>
<organism evidence="1 2">
    <name type="scientific">Treponema primitia (strain ATCC BAA-887 / DSM 12427 / ZAS-2)</name>
    <dbReference type="NCBI Taxonomy" id="545694"/>
    <lineage>
        <taxon>Bacteria</taxon>
        <taxon>Pseudomonadati</taxon>
        <taxon>Spirochaetota</taxon>
        <taxon>Spirochaetia</taxon>
        <taxon>Spirochaetales</taxon>
        <taxon>Treponemataceae</taxon>
        <taxon>Treponema</taxon>
    </lineage>
</organism>
<protein>
    <recommendedName>
        <fullName evidence="3">PD-(D/E)XK nuclease family transposase</fullName>
    </recommendedName>
</protein>
<name>F5YP75_TREPZ</name>
<dbReference type="STRING" id="545694.TREPR_2925"/>
<dbReference type="HOGENOM" id="CLU_076608_0_0_12"/>
<evidence type="ECO:0000313" key="1">
    <source>
        <dbReference type="EMBL" id="AEF83986.1"/>
    </source>
</evidence>
<dbReference type="Proteomes" id="UP000009223">
    <property type="component" value="Chromosome"/>
</dbReference>
<sequence>MNNQESDTFTVIPADKKRVQLKAEDDLLDISQDPIFKAVLTQDTPASRNALRFLVSAAIGQPVTIISVSTNEPPVRGIRDRQLRYDISVKFNDGSLGDIEMTVYPDVYEHFRQEYYLARLFTTQDIKGTELGYRNLKPTWQISLLGENIHADNALVHQFRYYDKENNLPFRGLTSIIDIELPKAEQFLEKPVSEMAPIERWAVFFRYSQDPTRRALINEILDQEEGIQMATEELLLISEDENRRFQLEHELKNFLDIKCGMVDARWEGYKQAKEEYAGIIQEKDAAIQAVLQEKDREIAELRAKLGRP</sequence>
<dbReference type="RefSeq" id="WP_015707326.1">
    <property type="nucleotide sequence ID" value="NC_015578.1"/>
</dbReference>
<gene>
    <name evidence="1" type="ordered locus">TREPR_2925</name>
</gene>
<accession>F5YP75</accession>
<dbReference type="EMBL" id="CP001843">
    <property type="protein sequence ID" value="AEF83986.1"/>
    <property type="molecule type" value="Genomic_DNA"/>
</dbReference>
<keyword evidence="2" id="KW-1185">Reference proteome</keyword>
<reference evidence="1 2" key="2">
    <citation type="journal article" date="2011" name="ISME J.">
        <title>RNA-seq reveals cooperative metabolic interactions between two termite-gut spirochete species in co-culture.</title>
        <authorList>
            <person name="Rosenthal A.Z."/>
            <person name="Matson E.G."/>
            <person name="Eldar A."/>
            <person name="Leadbetter J.R."/>
        </authorList>
    </citation>
    <scope>NUCLEOTIDE SEQUENCE [LARGE SCALE GENOMIC DNA]</scope>
    <source>
        <strain evidence="2">ATCC BAA-887 / DSM 12427 / ZAS-2</strain>
    </source>
</reference>
<evidence type="ECO:0000313" key="2">
    <source>
        <dbReference type="Proteomes" id="UP000009223"/>
    </source>
</evidence>
<dbReference type="Pfam" id="PF12784">
    <property type="entry name" value="PDDEXK_2"/>
    <property type="match status" value="1"/>
</dbReference>
<reference evidence="2" key="1">
    <citation type="submission" date="2009-12" db="EMBL/GenBank/DDBJ databases">
        <title>Complete sequence of Treponema primitia strain ZAS-2.</title>
        <authorList>
            <person name="Tetu S.G."/>
            <person name="Matson E."/>
            <person name="Ren Q."/>
            <person name="Seshadri R."/>
            <person name="Elbourne L."/>
            <person name="Hassan K.A."/>
            <person name="Durkin A."/>
            <person name="Radune D."/>
            <person name="Mohamoud Y."/>
            <person name="Shay R."/>
            <person name="Jin S."/>
            <person name="Zhang X."/>
            <person name="Lucey K."/>
            <person name="Ballor N.R."/>
            <person name="Ottesen E."/>
            <person name="Rosenthal R."/>
            <person name="Allen A."/>
            <person name="Leadbetter J.R."/>
            <person name="Paulsen I.T."/>
        </authorList>
    </citation>
    <scope>NUCLEOTIDE SEQUENCE [LARGE SCALE GENOMIC DNA]</scope>
    <source>
        <strain evidence="2">ATCC BAA-887 / DSM 12427 / ZAS-2</strain>
    </source>
</reference>
<dbReference type="AlphaFoldDB" id="F5YP75"/>
<evidence type="ECO:0008006" key="3">
    <source>
        <dbReference type="Google" id="ProtNLM"/>
    </source>
</evidence>
<dbReference type="OrthoDB" id="9803508at2"/>
<dbReference type="KEGG" id="tpi:TREPR_2925"/>
<proteinExistence type="predicted"/>
<dbReference type="PANTHER" id="PTHR41317:SF1">
    <property type="entry name" value="PD-(D_E)XK NUCLEASE FAMILY TRANSPOSASE"/>
    <property type="match status" value="1"/>
</dbReference>